<evidence type="ECO:0000256" key="2">
    <source>
        <dbReference type="ARBA" id="ARBA00004496"/>
    </source>
</evidence>
<comment type="catalytic activity">
    <reaction evidence="1">
        <text>S-ubiquitinyl-[E2 ubiquitin-conjugating enzyme]-L-cysteine + [acceptor protein]-L-lysine = [E2 ubiquitin-conjugating enzyme]-L-cysteine + N(6)-ubiquitinyl-[acceptor protein]-L-lysine.</text>
        <dbReference type="EC" id="2.3.2.27"/>
    </reaction>
</comment>
<dbReference type="EC" id="2.3.2.27" evidence="4"/>
<dbReference type="PANTHER" id="PTHR17550:SF4">
    <property type="entry name" value="E3 UBIQUITIN-PROTEIN LIGASE TTC3"/>
    <property type="match status" value="1"/>
</dbReference>
<dbReference type="Pfam" id="PF24905">
    <property type="entry name" value="TTC3_9th"/>
    <property type="match status" value="1"/>
</dbReference>
<dbReference type="Pfam" id="PF19179">
    <property type="entry name" value="TTC3_DZIP3_dom"/>
    <property type="match status" value="1"/>
</dbReference>
<dbReference type="SUPFAM" id="SSF57850">
    <property type="entry name" value="RING/U-box"/>
    <property type="match status" value="1"/>
</dbReference>
<proteinExistence type="predicted"/>
<feature type="coiled-coil region" evidence="12">
    <location>
        <begin position="1387"/>
        <end position="1414"/>
    </location>
</feature>
<dbReference type="SUPFAM" id="SSF48452">
    <property type="entry name" value="TPR-like"/>
    <property type="match status" value="2"/>
</dbReference>
<evidence type="ECO:0000313" key="16">
    <source>
        <dbReference type="RefSeq" id="XP_015273202.1"/>
    </source>
</evidence>
<keyword evidence="7" id="KW-0479">Metal-binding</keyword>
<dbReference type="Gene3D" id="1.25.40.10">
    <property type="entry name" value="Tetratricopeptide repeat domain"/>
    <property type="match status" value="2"/>
</dbReference>
<dbReference type="PROSITE" id="PS50005">
    <property type="entry name" value="TPR"/>
    <property type="match status" value="1"/>
</dbReference>
<comment type="pathway">
    <text evidence="3">Protein modification; protein ubiquitination.</text>
</comment>
<evidence type="ECO:0000256" key="7">
    <source>
        <dbReference type="ARBA" id="ARBA00022723"/>
    </source>
</evidence>
<dbReference type="PANTHER" id="PTHR17550">
    <property type="entry name" value="E3 UBIQUITIN-PROTEIN LIGASE TTC3"/>
    <property type="match status" value="1"/>
</dbReference>
<reference evidence="16" key="1">
    <citation type="submission" date="2025-08" db="UniProtKB">
        <authorList>
            <consortium name="RefSeq"/>
        </authorList>
    </citation>
    <scope>IDENTIFICATION</scope>
</reference>
<dbReference type="InterPro" id="IPR019734">
    <property type="entry name" value="TPR_rpt"/>
</dbReference>
<feature type="region of interest" description="Disordered" evidence="13">
    <location>
        <begin position="1681"/>
        <end position="1712"/>
    </location>
</feature>
<feature type="domain" description="RING-type" evidence="14">
    <location>
        <begin position="1907"/>
        <end position="1947"/>
    </location>
</feature>
<feature type="region of interest" description="Disordered" evidence="13">
    <location>
        <begin position="1825"/>
        <end position="1901"/>
    </location>
</feature>
<comment type="subcellular location">
    <subcellularLocation>
        <location evidence="2">Cytoplasm</location>
    </subcellularLocation>
</comment>
<keyword evidence="12" id="KW-0175">Coiled coil</keyword>
<feature type="compositionally biased region" description="Low complexity" evidence="13">
    <location>
        <begin position="334"/>
        <end position="345"/>
    </location>
</feature>
<dbReference type="InterPro" id="IPR013083">
    <property type="entry name" value="Znf_RING/FYVE/PHD"/>
</dbReference>
<keyword evidence="8 10" id="KW-0863">Zinc-finger</keyword>
<evidence type="ECO:0000256" key="4">
    <source>
        <dbReference type="ARBA" id="ARBA00012483"/>
    </source>
</evidence>
<evidence type="ECO:0000256" key="11">
    <source>
        <dbReference type="PROSITE-ProRule" id="PRU00339"/>
    </source>
</evidence>
<dbReference type="Pfam" id="PF24812">
    <property type="entry name" value="WHD_TTC3"/>
    <property type="match status" value="1"/>
</dbReference>
<feature type="region of interest" description="Disordered" evidence="13">
    <location>
        <begin position="325"/>
        <end position="358"/>
    </location>
</feature>
<dbReference type="Gene3D" id="3.30.40.10">
    <property type="entry name" value="Zinc/RING finger domain, C3HC4 (zinc finger)"/>
    <property type="match status" value="1"/>
</dbReference>
<dbReference type="SMART" id="SM00028">
    <property type="entry name" value="TPR"/>
    <property type="match status" value="4"/>
</dbReference>
<keyword evidence="9" id="KW-0862">Zinc</keyword>
<dbReference type="Pfam" id="PF24525">
    <property type="entry name" value="TTC3"/>
    <property type="match status" value="1"/>
</dbReference>
<feature type="repeat" description="TPR" evidence="11">
    <location>
        <begin position="194"/>
        <end position="227"/>
    </location>
</feature>
<dbReference type="PROSITE" id="PS50089">
    <property type="entry name" value="ZF_RING_2"/>
    <property type="match status" value="1"/>
</dbReference>
<keyword evidence="6" id="KW-0808">Transferase</keyword>
<evidence type="ECO:0000256" key="10">
    <source>
        <dbReference type="PROSITE-ProRule" id="PRU00175"/>
    </source>
</evidence>
<dbReference type="Pfam" id="PF13639">
    <property type="entry name" value="zf-RING_2"/>
    <property type="match status" value="1"/>
</dbReference>
<evidence type="ECO:0000256" key="5">
    <source>
        <dbReference type="ARBA" id="ARBA00022490"/>
    </source>
</evidence>
<dbReference type="InterPro" id="IPR001841">
    <property type="entry name" value="Znf_RING"/>
</dbReference>
<keyword evidence="15" id="KW-1185">Reference proteome</keyword>
<dbReference type="InterPro" id="IPR056872">
    <property type="entry name" value="TTC3/DZIP3-like_helical"/>
</dbReference>
<feature type="region of interest" description="Disordered" evidence="13">
    <location>
        <begin position="1328"/>
        <end position="1350"/>
    </location>
</feature>
<evidence type="ECO:0000256" key="3">
    <source>
        <dbReference type="ARBA" id="ARBA00004906"/>
    </source>
</evidence>
<dbReference type="SMART" id="SM00184">
    <property type="entry name" value="RING"/>
    <property type="match status" value="1"/>
</dbReference>
<name>A0ABM1KHL5_GEKJA</name>
<evidence type="ECO:0000256" key="8">
    <source>
        <dbReference type="ARBA" id="ARBA00022771"/>
    </source>
</evidence>
<accession>A0ABM1KHL5</accession>
<feature type="compositionally biased region" description="Basic and acidic residues" evidence="13">
    <location>
        <begin position="346"/>
        <end position="358"/>
    </location>
</feature>
<dbReference type="InterPro" id="IPR011029">
    <property type="entry name" value="DEATH-like_dom_sf"/>
</dbReference>
<evidence type="ECO:0000256" key="13">
    <source>
        <dbReference type="SAM" id="MobiDB-lite"/>
    </source>
</evidence>
<dbReference type="Gene3D" id="1.10.533.10">
    <property type="entry name" value="Death Domain, Fas"/>
    <property type="match status" value="1"/>
</dbReference>
<dbReference type="GeneID" id="107115896"/>
<sequence>MLYGTFIKPCCALASEKFEKCSSKKYKPDDIWTIWCNKPVYELHKYCDVIKIYTFWPFLFERRHNLNEKFNGDLSETHFCELGLESLSEMETLEDVTDLAKRYANVPHFVKGILKIGNEIDSRLFNITEALEWLKYADDIGILHKLETLGNYCWPFLEAFFAEYKHYISKVVLEDYNLVEEFESHHCESCIKKSNDMKKRGNEEFAKENFEIAIASYTKAVELWPENHLLYGNRALCFLRTGQYKKALGDGKRSIILKPSWPKGHYRFCDALSLLGEHKKALEANERGQELCSDSPEGIKDLIQQHEKLKKQMEEIRGIKQYKHRTKKMFQKNSSESASVSTQQSKKSDEKKMHFDNHNHLNQKKHMKVAVDAPKKEHKDCFSDLGPNENTGKPRSRMSDSEKICGQLNSKADYQNCVDKQDIPCSSMHQVEGVLSVEELKTYVKDGCTALMDHRFHSAEQSFAQLLNVLDPLQLQHLNLGIVDYVVIIYGYATALLGIGQPEELAEAEDHFNKIIEHYQKVRFNCLAHYGIGKVYLRQNRFSESLDQFMKSKFMAGYKIVPGVLTWPTTSEVIEETRPERLQIMLEDCIEECKFPAKPDAVCRYQQCQARKIKIYFSDPDFKGFIRVSCCEQCIVEFHVSCWKKLKSTNFNDKNDKDFLHQVCFTPDCRGLISKIVVFSSSGLIKCEFEHKIKTKNPPRPIVKQKCSSSRNLKLKHEKKRRRKFMKETALNSTKDIADECQRGNSIPKHNTHKGSVQKWLTSGDTVLQLIIQNTEKIKAGVHDISKLLNELLSWWAISKEDYAVYTTSSTSSSEIMEELINYLIQEKKRVTTRIFIHVLSELEEVDPKLRDWMTHLNRKGLEASEIFFSCYTHSFLQLDLSLVMALWKEMYGIKLDSILSCSPQDYDETLNVFCNSAVMQLRCFIWLLEENRENFPSFHQFLDEYFDKMDNPFTVLKKQETETTSNNGIKVKNRNRKKPKESRAISVLSGGVGAATREEDNIFSEENALSFMNPCEPFRIPDYLYDQVEEFEALFSVSSSSSYQRMLDNYPDPTCENLYDYFSQILEEHGPMEIDSPLLIGEYEYFPVATRKIVEDAGGLKSFLLQSLRFIMMGDLIGLMKHAVMLNENVDVPEDEKEIRNGEDYSTCLTSQEQNSQSKPRLNPAAKEFKPISHINKSHVPITTDLVANCNLEYMTTSHSSPFIPTYSFSSQTTDTIAAALPMSEVSLPSTLSENQPVFLNEVPSNFQSERNFPVITQISLMPDVSESNYIYAGYDAYLDSDPEATGSNYSIDNLVASDEMQKFQNLPCMLAKSENQLYEENLDPIEHHSNEAGSSSVTQMETDKKSVIRNSPPSRMIAIQVDHELTDAGVNTSPFHPYEMQQGDMLRMEKEHQVLQKQLKEANGKYEQLKCRSSEETSFLEEELKKSVEGNKLAKKELDWFHTDLEVIIKRWQQEKKENQEGLKARKNKIRMLTDTNEMYKRNIDEKEKQYKLYLDEFLEISNKFENEKVKMEGLIKKSHNEYLENVKQAVAAEVLVLENWKDTELFKLHVRAAHIKATLKYLKVVNRKFFKLQFFSCSASPDMKPQVDSLESFISNIEEEMGRVESQFEERICMVKNGALLNSISKVEIAELELPLIPSSAMHEKPPINDPAIVMYSTGTPHLPSNLLDMFSSVDDNSPLHSTVNKHTGSKTSHKNYQVPSSAHEDSGKALLEGTGKSHFDIACLSKSPRNSRRHVQDIQLQHSTLEEPAAAASLDYNRATDKSLPPQLSESVIDQLRAIFPDYTSSDFEKFIKEVKVNNRNKLSMDELLNFILDHENKKKINSSPAKIEKPSSSNSGQRRNQTQKIKTLRQNVPSTSYSRPDNENIKKKTFPPASTQLPWKTDGGIAKSKWKKSSDATDNDPCVICHEELSMEEFSVLDCGHKFHKLCIGPWIKEHSTCPTCRRHVLLPEDYPELPGRNRCT</sequence>
<dbReference type="InterPro" id="IPR056871">
    <property type="entry name" value="WH_TTC3"/>
</dbReference>
<feature type="region of interest" description="Disordered" evidence="13">
    <location>
        <begin position="380"/>
        <end position="400"/>
    </location>
</feature>
<feature type="compositionally biased region" description="Polar residues" evidence="13">
    <location>
        <begin position="1835"/>
        <end position="1864"/>
    </location>
</feature>
<evidence type="ECO:0000256" key="9">
    <source>
        <dbReference type="ARBA" id="ARBA00022833"/>
    </source>
</evidence>
<organism evidence="15 16">
    <name type="scientific">Gekko japonicus</name>
    <name type="common">Schlegel's Japanese gecko</name>
    <dbReference type="NCBI Taxonomy" id="146911"/>
    <lineage>
        <taxon>Eukaryota</taxon>
        <taxon>Metazoa</taxon>
        <taxon>Chordata</taxon>
        <taxon>Craniata</taxon>
        <taxon>Vertebrata</taxon>
        <taxon>Euteleostomi</taxon>
        <taxon>Lepidosauria</taxon>
        <taxon>Squamata</taxon>
        <taxon>Bifurcata</taxon>
        <taxon>Gekkota</taxon>
        <taxon>Gekkonidae</taxon>
        <taxon>Gekkoninae</taxon>
        <taxon>Gekko</taxon>
    </lineage>
</organism>
<dbReference type="Proteomes" id="UP000694871">
    <property type="component" value="Unplaced"/>
</dbReference>
<dbReference type="InterPro" id="IPR011990">
    <property type="entry name" value="TPR-like_helical_dom_sf"/>
</dbReference>
<feature type="compositionally biased region" description="Polar residues" evidence="13">
    <location>
        <begin position="1333"/>
        <end position="1342"/>
    </location>
</feature>
<dbReference type="RefSeq" id="XP_015273202.1">
    <property type="nucleotide sequence ID" value="XM_015417716.1"/>
</dbReference>
<dbReference type="InterPro" id="IPR043866">
    <property type="entry name" value="TTC3/DZIP3_dom"/>
</dbReference>
<dbReference type="CDD" id="cd16481">
    <property type="entry name" value="RING-H2_TTC3"/>
    <property type="match status" value="1"/>
</dbReference>
<keyword evidence="11" id="KW-0802">TPR repeat</keyword>
<gene>
    <name evidence="16" type="primary">TTC3</name>
</gene>
<evidence type="ECO:0000313" key="15">
    <source>
        <dbReference type="Proteomes" id="UP000694871"/>
    </source>
</evidence>
<feature type="coiled-coil region" evidence="12">
    <location>
        <begin position="1472"/>
        <end position="1499"/>
    </location>
</feature>
<evidence type="ECO:0000256" key="6">
    <source>
        <dbReference type="ARBA" id="ARBA00022679"/>
    </source>
</evidence>
<keyword evidence="5" id="KW-0963">Cytoplasm</keyword>
<dbReference type="InterPro" id="IPR056870">
    <property type="entry name" value="TTC3/DZIP3/RBM44-like_helical"/>
</dbReference>
<evidence type="ECO:0000256" key="1">
    <source>
        <dbReference type="ARBA" id="ARBA00000900"/>
    </source>
</evidence>
<protein>
    <recommendedName>
        <fullName evidence="4">RING-type E3 ubiquitin transferase</fullName>
        <ecNumber evidence="4">2.3.2.27</ecNumber>
    </recommendedName>
</protein>
<feature type="compositionally biased region" description="Polar residues" evidence="13">
    <location>
        <begin position="1681"/>
        <end position="1690"/>
    </location>
</feature>
<dbReference type="Pfam" id="PF13432">
    <property type="entry name" value="TPR_16"/>
    <property type="match status" value="1"/>
</dbReference>
<evidence type="ECO:0000259" key="14">
    <source>
        <dbReference type="PROSITE" id="PS50089"/>
    </source>
</evidence>
<evidence type="ECO:0000256" key="12">
    <source>
        <dbReference type="SAM" id="Coils"/>
    </source>
</evidence>